<evidence type="ECO:0000313" key="3">
    <source>
        <dbReference type="EMBL" id="TKJ44051.1"/>
    </source>
</evidence>
<feature type="domain" description="NAD-dependent epimerase/dehydratase" evidence="2">
    <location>
        <begin position="4"/>
        <end position="235"/>
    </location>
</feature>
<comment type="similarity">
    <text evidence="1">Belongs to the NAD(P)-dependent epimerase/dehydratase family.</text>
</comment>
<dbReference type="InterPro" id="IPR036291">
    <property type="entry name" value="NAD(P)-bd_dom_sf"/>
</dbReference>
<evidence type="ECO:0000313" key="4">
    <source>
        <dbReference type="Proteomes" id="UP000317778"/>
    </source>
</evidence>
<organism evidence="3 4">
    <name type="scientific">candidate division TA06 bacterium B3_TA06</name>
    <dbReference type="NCBI Taxonomy" id="2012487"/>
    <lineage>
        <taxon>Bacteria</taxon>
        <taxon>Bacteria division TA06</taxon>
    </lineage>
</organism>
<dbReference type="SUPFAM" id="SSF51735">
    <property type="entry name" value="NAD(P)-binding Rossmann-fold domains"/>
    <property type="match status" value="1"/>
</dbReference>
<gene>
    <name evidence="3" type="ORF">CEE36_02660</name>
</gene>
<dbReference type="EMBL" id="NJBO01000002">
    <property type="protein sequence ID" value="TKJ44051.1"/>
    <property type="molecule type" value="Genomic_DNA"/>
</dbReference>
<name>A0A532VA54_UNCT6</name>
<dbReference type="InterPro" id="IPR001509">
    <property type="entry name" value="Epimerase_deHydtase"/>
</dbReference>
<evidence type="ECO:0000256" key="1">
    <source>
        <dbReference type="ARBA" id="ARBA00007637"/>
    </source>
</evidence>
<dbReference type="PANTHER" id="PTHR43000">
    <property type="entry name" value="DTDP-D-GLUCOSE 4,6-DEHYDRATASE-RELATED"/>
    <property type="match status" value="1"/>
</dbReference>
<accession>A0A532VA54</accession>
<dbReference type="Gene3D" id="3.90.25.10">
    <property type="entry name" value="UDP-galactose 4-epimerase, domain 1"/>
    <property type="match status" value="1"/>
</dbReference>
<dbReference type="AlphaFoldDB" id="A0A532VA54"/>
<sequence>MSRILVTGGAGFIGSHVAEALIEASHTVAVLDNLSSGRRENLPEGSRFFEVDITDKEGLEKAFSEFKPEIVNHHAAQISVNRSVREPCFDAEQNILGTINLLEASARHGVKRFIFASTGGALYGDAEIIPSNEDTPVIPLAPYGIAKASAEHYVRFFSAERIEPVILRYANVYGPRQDPHGEAGVVGIFSLKVLSGEGCVIYGTGEQTRDFVYVKDVAQANLAAVDGEPGTYNIGTGIETSINKLFSEFKRLEGSLKVSHDAARAGEVFRSVLDANRARSALGWQPQVSLSHGIRETYTWFKQRLG</sequence>
<proteinExistence type="inferred from homology"/>
<evidence type="ECO:0000259" key="2">
    <source>
        <dbReference type="Pfam" id="PF01370"/>
    </source>
</evidence>
<protein>
    <submittedName>
        <fullName evidence="3">UDP-glucose 4-epimerase</fullName>
    </submittedName>
</protein>
<dbReference type="Pfam" id="PF01370">
    <property type="entry name" value="Epimerase"/>
    <property type="match status" value="1"/>
</dbReference>
<comment type="caution">
    <text evidence="3">The sequence shown here is derived from an EMBL/GenBank/DDBJ whole genome shotgun (WGS) entry which is preliminary data.</text>
</comment>
<dbReference type="Proteomes" id="UP000317778">
    <property type="component" value="Unassembled WGS sequence"/>
</dbReference>
<reference evidence="3 4" key="1">
    <citation type="submission" date="2017-06" db="EMBL/GenBank/DDBJ databases">
        <title>Novel microbial phyla capable of carbon fixation and sulfur reduction in deep-sea sediments.</title>
        <authorList>
            <person name="Huang J."/>
            <person name="Baker B."/>
            <person name="Wang Y."/>
        </authorList>
    </citation>
    <scope>NUCLEOTIDE SEQUENCE [LARGE SCALE GENOMIC DNA]</scope>
    <source>
        <strain evidence="3">B3_TA06</strain>
    </source>
</reference>
<dbReference type="Gene3D" id="3.40.50.720">
    <property type="entry name" value="NAD(P)-binding Rossmann-like Domain"/>
    <property type="match status" value="1"/>
</dbReference>